<dbReference type="EMBL" id="LWMW01000087">
    <property type="protein sequence ID" value="KZX16735.1"/>
    <property type="molecule type" value="Genomic_DNA"/>
</dbReference>
<dbReference type="OrthoDB" id="386662at2157"/>
<name>A0A166EJU7_9EURY</name>
<dbReference type="RefSeq" id="WP_067258763.1">
    <property type="nucleotide sequence ID" value="NZ_LWMW01000087.1"/>
</dbReference>
<comment type="caution">
    <text evidence="1">The sequence shown here is derived from an EMBL/GenBank/DDBJ whole genome shotgun (WGS) entry which is preliminary data.</text>
</comment>
<dbReference type="PATRIC" id="fig|47311.3.peg.676"/>
<dbReference type="AlphaFoldDB" id="A0A166EJU7"/>
<reference evidence="1 2" key="1">
    <citation type="submission" date="2016-04" db="EMBL/GenBank/DDBJ databases">
        <title>Genome sequence of Methanobrevibacter cuticularis DSM 11139.</title>
        <authorList>
            <person name="Poehlein A."/>
            <person name="Seedorf H."/>
            <person name="Daniel R."/>
        </authorList>
    </citation>
    <scope>NUCLEOTIDE SEQUENCE [LARGE SCALE GENOMIC DNA]</scope>
    <source>
        <strain evidence="1 2">DSM 11139</strain>
    </source>
</reference>
<evidence type="ECO:0000313" key="2">
    <source>
        <dbReference type="Proteomes" id="UP000077275"/>
    </source>
</evidence>
<organism evidence="1 2">
    <name type="scientific">Methanobrevibacter cuticularis</name>
    <dbReference type="NCBI Taxonomy" id="47311"/>
    <lineage>
        <taxon>Archaea</taxon>
        <taxon>Methanobacteriati</taxon>
        <taxon>Methanobacteriota</taxon>
        <taxon>Methanomada group</taxon>
        <taxon>Methanobacteria</taxon>
        <taxon>Methanobacteriales</taxon>
        <taxon>Methanobacteriaceae</taxon>
        <taxon>Methanobrevibacter</taxon>
    </lineage>
</organism>
<evidence type="ECO:0000313" key="1">
    <source>
        <dbReference type="EMBL" id="KZX16735.1"/>
    </source>
</evidence>
<keyword evidence="2" id="KW-1185">Reference proteome</keyword>
<dbReference type="Proteomes" id="UP000077275">
    <property type="component" value="Unassembled WGS sequence"/>
</dbReference>
<accession>A0A166EJU7</accession>
<protein>
    <submittedName>
        <fullName evidence="1">Uncharacterized protein</fullName>
    </submittedName>
</protein>
<sequence>MKKKNIQIIGFDKKSLTDKFGESVFASTFKTPLDFNEFEFNFIDMTNTKIWENNEDNAHNINCQKDLIHLKEMIEESNKETIIMYPRESEFKFDSYGPTNAKKYDSHIDLKNNLDNIVEILQESFGIPKEEIKYTNQITKINDHNFISNFYFAGSELETITFSNSKKQTTLKANNIILTTILINSYEELRIFLEGIGCIKKSQKIPDWFTTIEMFDDDKQNEKIEEIDEEVLKLKSEKIVAYEKLKENNKYKSILYTQSTELETVVREILDEILDTNLSDFEDENLSDFLIELEDLIFIGEIKGLTKNLKTRNVSQLRTHKEEYLNEIEEARINEGIDLKDLETYIEELDNKIKPLMIVNRYLDILPDERERINSRQINLAESDGSLLIETTVLLSMFEQFLKSDLTKEEIIEILKNRTGLLEFQE</sequence>
<proteinExistence type="predicted"/>
<gene>
    <name evidence="1" type="ORF">MBCUT_05990</name>
</gene>